<dbReference type="FunFam" id="1.10.390.10:FF:000003">
    <property type="entry name" value="Leukotriene A(4) hydrolase"/>
    <property type="match status" value="1"/>
</dbReference>
<dbReference type="Gene3D" id="1.10.390.10">
    <property type="entry name" value="Neutral Protease Domain 2"/>
    <property type="match status" value="1"/>
</dbReference>
<evidence type="ECO:0000256" key="5">
    <source>
        <dbReference type="ARBA" id="ARBA00022723"/>
    </source>
</evidence>
<dbReference type="GO" id="GO:0008237">
    <property type="term" value="F:metallopeptidase activity"/>
    <property type="evidence" value="ECO:0007669"/>
    <property type="project" value="UniProtKB-KW"/>
</dbReference>
<evidence type="ECO:0000256" key="4">
    <source>
        <dbReference type="ARBA" id="ARBA00022670"/>
    </source>
</evidence>
<keyword evidence="4" id="KW-0645">Protease</keyword>
<dbReference type="SMART" id="SM01263">
    <property type="entry name" value="Leuk-A4-hydro_C"/>
    <property type="match status" value="1"/>
</dbReference>
<feature type="binding site" evidence="10">
    <location>
        <begin position="159"/>
        <end position="164"/>
    </location>
    <ligand>
        <name>a peptide</name>
        <dbReference type="ChEBI" id="CHEBI:60466"/>
    </ligand>
</feature>
<dbReference type="GO" id="GO:0005829">
    <property type="term" value="C:cytosol"/>
    <property type="evidence" value="ECO:0007669"/>
    <property type="project" value="TreeGrafter"/>
</dbReference>
<evidence type="ECO:0000256" key="7">
    <source>
        <dbReference type="ARBA" id="ARBA00022833"/>
    </source>
</evidence>
<feature type="active site" description="Proton acceptor" evidence="9">
    <location>
        <position position="181"/>
    </location>
</feature>
<dbReference type="CDD" id="cd09599">
    <property type="entry name" value="M1_LTA4H"/>
    <property type="match status" value="1"/>
</dbReference>
<keyword evidence="7 11" id="KW-0862">Zinc</keyword>
<dbReference type="SUPFAM" id="SSF48371">
    <property type="entry name" value="ARM repeat"/>
    <property type="match status" value="1"/>
</dbReference>
<gene>
    <name evidence="13" type="ORF">UY3_15992</name>
</gene>
<dbReference type="SUPFAM" id="SSF63737">
    <property type="entry name" value="Leukotriene A4 hydrolase N-terminal domain"/>
    <property type="match status" value="1"/>
</dbReference>
<dbReference type="GO" id="GO:0004463">
    <property type="term" value="F:leukotriene-A4 hydrolase activity"/>
    <property type="evidence" value="ECO:0007669"/>
    <property type="project" value="TreeGrafter"/>
</dbReference>
<dbReference type="Pfam" id="PF09127">
    <property type="entry name" value="Leuk-A4-hydro_C"/>
    <property type="match status" value="1"/>
</dbReference>
<evidence type="ECO:0000256" key="2">
    <source>
        <dbReference type="ARBA" id="ARBA00010136"/>
    </source>
</evidence>
<dbReference type="GO" id="GO:0006508">
    <property type="term" value="P:proteolysis"/>
    <property type="evidence" value="ECO:0007669"/>
    <property type="project" value="UniProtKB-KW"/>
</dbReference>
<feature type="active site" description="Proton donor" evidence="9">
    <location>
        <position position="268"/>
    </location>
</feature>
<dbReference type="Gene3D" id="2.60.40.1730">
    <property type="entry name" value="tricorn interacting facor f3 domain"/>
    <property type="match status" value="2"/>
</dbReference>
<keyword evidence="6 13" id="KW-0378">Hydrolase</keyword>
<dbReference type="GO" id="GO:0008270">
    <property type="term" value="F:zinc ion binding"/>
    <property type="evidence" value="ECO:0007669"/>
    <property type="project" value="InterPro"/>
</dbReference>
<dbReference type="GO" id="GO:0004177">
    <property type="term" value="F:aminopeptidase activity"/>
    <property type="evidence" value="ECO:0007669"/>
    <property type="project" value="TreeGrafter"/>
</dbReference>
<dbReference type="FunFam" id="3.30.2010.30:FF:000001">
    <property type="entry name" value="Leukotriene A(4) hydrolase"/>
    <property type="match status" value="1"/>
</dbReference>
<feature type="binding site" evidence="11">
    <location>
        <position position="184"/>
    </location>
    <ligand>
        <name>Zn(2+)</name>
        <dbReference type="ChEBI" id="CHEBI:29105"/>
        <note>catalytic</note>
    </ligand>
</feature>
<feature type="binding site" evidence="10">
    <location>
        <begin position="448"/>
        <end position="450"/>
    </location>
    <ligand>
        <name>a peptide</name>
        <dbReference type="ChEBI" id="CHEBI:60466"/>
    </ligand>
</feature>
<dbReference type="Gene3D" id="1.25.40.320">
    <property type="entry name" value="Peptidase M1, leukotriene A4 hydrolase/aminopeptidase C-terminal domain"/>
    <property type="match status" value="2"/>
</dbReference>
<dbReference type="PANTHER" id="PTHR45726:SF3">
    <property type="entry name" value="LEUKOTRIENE A-4 HYDROLASE"/>
    <property type="match status" value="1"/>
</dbReference>
<comment type="subcellular location">
    <subcellularLocation>
        <location evidence="1">Cytoplasm</location>
    </subcellularLocation>
</comment>
<protein>
    <submittedName>
        <fullName evidence="13">Leukotriene A-4 hydrolase</fullName>
    </submittedName>
</protein>
<dbReference type="GO" id="GO:0004301">
    <property type="term" value="F:epoxide hydrolase activity"/>
    <property type="evidence" value="ECO:0007669"/>
    <property type="project" value="TreeGrafter"/>
</dbReference>
<dbReference type="PANTHER" id="PTHR45726">
    <property type="entry name" value="LEUKOTRIENE A-4 HYDROLASE"/>
    <property type="match status" value="1"/>
</dbReference>
<evidence type="ECO:0000256" key="3">
    <source>
        <dbReference type="ARBA" id="ARBA00022490"/>
    </source>
</evidence>
<evidence type="ECO:0000256" key="9">
    <source>
        <dbReference type="PIRSR" id="PIRSR634015-1"/>
    </source>
</evidence>
<comment type="similarity">
    <text evidence="2">Belongs to the peptidase M1 family.</text>
</comment>
<accession>M7AV83</accession>
<reference evidence="14" key="1">
    <citation type="journal article" date="2013" name="Nat. Genet.">
        <title>The draft genomes of soft-shell turtle and green sea turtle yield insights into the development and evolution of the turtle-specific body plan.</title>
        <authorList>
            <person name="Wang Z."/>
            <person name="Pascual-Anaya J."/>
            <person name="Zadissa A."/>
            <person name="Li W."/>
            <person name="Niimura Y."/>
            <person name="Huang Z."/>
            <person name="Li C."/>
            <person name="White S."/>
            <person name="Xiong Z."/>
            <person name="Fang D."/>
            <person name="Wang B."/>
            <person name="Ming Y."/>
            <person name="Chen Y."/>
            <person name="Zheng Y."/>
            <person name="Kuraku S."/>
            <person name="Pignatelli M."/>
            <person name="Herrero J."/>
            <person name="Beal K."/>
            <person name="Nozawa M."/>
            <person name="Li Q."/>
            <person name="Wang J."/>
            <person name="Zhang H."/>
            <person name="Yu L."/>
            <person name="Shigenobu S."/>
            <person name="Wang J."/>
            <person name="Liu J."/>
            <person name="Flicek P."/>
            <person name="Searle S."/>
            <person name="Wang J."/>
            <person name="Kuratani S."/>
            <person name="Yin Y."/>
            <person name="Aken B."/>
            <person name="Zhang G."/>
            <person name="Irie N."/>
        </authorList>
    </citation>
    <scope>NUCLEOTIDE SEQUENCE [LARGE SCALE GENOMIC DNA]</scope>
</reference>
<dbReference type="STRING" id="8469.M7AV83"/>
<dbReference type="InterPro" id="IPR049980">
    <property type="entry name" value="LTA4H_cat"/>
</dbReference>
<dbReference type="GO" id="GO:0019370">
    <property type="term" value="P:leukotriene biosynthetic process"/>
    <property type="evidence" value="ECO:0007669"/>
    <property type="project" value="TreeGrafter"/>
</dbReference>
<evidence type="ECO:0000256" key="6">
    <source>
        <dbReference type="ARBA" id="ARBA00022801"/>
    </source>
</evidence>
<proteinExistence type="inferred from homology"/>
<dbReference type="InterPro" id="IPR015211">
    <property type="entry name" value="Peptidase_M1_C"/>
</dbReference>
<evidence type="ECO:0000313" key="13">
    <source>
        <dbReference type="EMBL" id="EMP26915.1"/>
    </source>
</evidence>
<name>M7AV83_CHEMY</name>
<evidence type="ECO:0000259" key="12">
    <source>
        <dbReference type="SMART" id="SM01263"/>
    </source>
</evidence>
<dbReference type="InterPro" id="IPR014782">
    <property type="entry name" value="Peptidase_M1_dom"/>
</dbReference>
<feature type="binding site" evidence="11">
    <location>
        <position position="180"/>
    </location>
    <ligand>
        <name>Zn(2+)</name>
        <dbReference type="ChEBI" id="CHEBI:29105"/>
        <note>catalytic</note>
    </ligand>
</feature>
<evidence type="ECO:0000256" key="1">
    <source>
        <dbReference type="ARBA" id="ARBA00004496"/>
    </source>
</evidence>
<dbReference type="InterPro" id="IPR027268">
    <property type="entry name" value="Peptidase_M4/M1_CTD_sf"/>
</dbReference>
<organism evidence="13 14">
    <name type="scientific">Chelonia mydas</name>
    <name type="common">Green sea-turtle</name>
    <name type="synonym">Chelonia agassizi</name>
    <dbReference type="NCBI Taxonomy" id="8469"/>
    <lineage>
        <taxon>Eukaryota</taxon>
        <taxon>Metazoa</taxon>
        <taxon>Chordata</taxon>
        <taxon>Craniata</taxon>
        <taxon>Vertebrata</taxon>
        <taxon>Euteleostomi</taxon>
        <taxon>Archelosauria</taxon>
        <taxon>Testudinata</taxon>
        <taxon>Testudines</taxon>
        <taxon>Cryptodira</taxon>
        <taxon>Durocryptodira</taxon>
        <taxon>Americhelydia</taxon>
        <taxon>Chelonioidea</taxon>
        <taxon>Cheloniidae</taxon>
        <taxon>Chelonia</taxon>
    </lineage>
</organism>
<evidence type="ECO:0000256" key="10">
    <source>
        <dbReference type="PIRSR" id="PIRSR634015-2"/>
    </source>
</evidence>
<feature type="domain" description="Peptidase M1 leukotriene A4 hydrolase/aminopeptidase C-terminal" evidence="12">
    <location>
        <begin position="348"/>
        <end position="492"/>
    </location>
</feature>
<feature type="binding site" evidence="11">
    <location>
        <position position="203"/>
    </location>
    <ligand>
        <name>Zn(2+)</name>
        <dbReference type="ChEBI" id="CHEBI:29105"/>
        <note>catalytic</note>
    </ligand>
</feature>
<evidence type="ECO:0000313" key="14">
    <source>
        <dbReference type="Proteomes" id="UP000031443"/>
    </source>
</evidence>
<dbReference type="InterPro" id="IPR016024">
    <property type="entry name" value="ARM-type_fold"/>
</dbReference>
<dbReference type="InterPro" id="IPR001930">
    <property type="entry name" value="Peptidase_M1"/>
</dbReference>
<feature type="binding site" evidence="10">
    <location>
        <begin position="50"/>
        <end position="52"/>
    </location>
    <ligand>
        <name>a peptide</name>
        <dbReference type="ChEBI" id="CHEBI:60466"/>
    </ligand>
</feature>
<dbReference type="Gene3D" id="3.30.2010.30">
    <property type="match status" value="1"/>
</dbReference>
<dbReference type="InterPro" id="IPR042097">
    <property type="entry name" value="Aminopeptidase_N-like_N_sf"/>
</dbReference>
<dbReference type="FunFam" id="1.25.40.320:FF:000002">
    <property type="entry name" value="Leukotriene A(4) hydrolase"/>
    <property type="match status" value="1"/>
</dbReference>
<keyword evidence="3" id="KW-0963">Cytoplasm</keyword>
<keyword evidence="14" id="KW-1185">Reference proteome</keyword>
<comment type="cofactor">
    <cofactor evidence="11">
        <name>Zn(2+)</name>
        <dbReference type="ChEBI" id="CHEBI:29105"/>
    </cofactor>
    <text evidence="11">Binds 1 zinc ion per subunit.</text>
</comment>
<keyword evidence="5 11" id="KW-0479">Metal-binding</keyword>
<dbReference type="GO" id="GO:0043171">
    <property type="term" value="P:peptide catabolic process"/>
    <property type="evidence" value="ECO:0007669"/>
    <property type="project" value="TreeGrafter"/>
</dbReference>
<dbReference type="GO" id="GO:0005634">
    <property type="term" value="C:nucleus"/>
    <property type="evidence" value="ECO:0007669"/>
    <property type="project" value="TreeGrafter"/>
</dbReference>
<evidence type="ECO:0000256" key="8">
    <source>
        <dbReference type="ARBA" id="ARBA00023049"/>
    </source>
</evidence>
<dbReference type="MEROPS" id="M01.004"/>
<dbReference type="PRINTS" id="PR00756">
    <property type="entry name" value="ALADIPTASE"/>
</dbReference>
<evidence type="ECO:0000256" key="11">
    <source>
        <dbReference type="PIRSR" id="PIRSR634015-3"/>
    </source>
</evidence>
<keyword evidence="8" id="KW-0482">Metalloprotease</keyword>
<dbReference type="Proteomes" id="UP000031443">
    <property type="component" value="Unassembled WGS sequence"/>
</dbReference>
<dbReference type="Pfam" id="PF01433">
    <property type="entry name" value="Peptidase_M1"/>
    <property type="match status" value="1"/>
</dbReference>
<dbReference type="InterPro" id="IPR038502">
    <property type="entry name" value="M1_LTA-4_hydro/amino_C_sf"/>
</dbReference>
<dbReference type="SUPFAM" id="SSF55486">
    <property type="entry name" value="Metalloproteases ('zincins'), catalytic domain"/>
    <property type="match status" value="1"/>
</dbReference>
<dbReference type="AlphaFoldDB" id="M7AV83"/>
<dbReference type="InterPro" id="IPR034015">
    <property type="entry name" value="M1_LTA4H"/>
</dbReference>
<sequence>MSENAYLFNLCRGQDVIVESSFETSPKSSALQWLTPEQTSGKKHPFLFSQCQVSVPKELVALMSANRDGEMPDPEDCNRKIYRFSQKVPIPCYLIAFVVGALENRQIGPRTLVWAEKELIDKSAYEFAETEAMLKTAEDLAGPYVWGQYDLLVLPPSFPYGGMENPCLTFVTPTLLVIAHEISHSWTGNLVTNKTWEHFWLNEGHTVYLERRIGGRLFGEQFRHFQALGGWRELQNTINTLGETNPFTNLIPNLNEVDPDVAYSTVPYEKGFALLFHLEQLLGGPDVFIGFLKAYIQQFAYKSAVTEDWKKLLYSYFKDKVDVLNKVDWNAWMHTPGMPPVKPTYDMTLSNACVALSQRWSKAKESDLCSFSSADIKDLSSHQLIEFLALLLLDAPLPVSHVKQMQEVYNFNAVNNSEIRFRWLRVCIQAKWEEAIPLALKMATEQGRMKFTRPLFRDLYNFEKSRDQVVSSFMQHRARMHPVAAMLVAKDLKTRVKPSTHCGEDTTVSQSKDLYNFEKSRDQVVSSFMQHRARMHPVAAMLVAKDLKVGQGQTA</sequence>
<dbReference type="eggNOG" id="KOG1047">
    <property type="taxonomic scope" value="Eukaryota"/>
</dbReference>
<dbReference type="EMBL" id="KB575332">
    <property type="protein sequence ID" value="EMP26915.1"/>
    <property type="molecule type" value="Genomic_DNA"/>
</dbReference>